<dbReference type="Proteomes" id="UP001501047">
    <property type="component" value="Unassembled WGS sequence"/>
</dbReference>
<name>A0ABP3VRE0_CLOSU</name>
<dbReference type="RefSeq" id="WP_343822917.1">
    <property type="nucleotide sequence ID" value="NZ_BAAACI010000001.1"/>
</dbReference>
<dbReference type="InterPro" id="IPR007921">
    <property type="entry name" value="CHAP_dom"/>
</dbReference>
<reference evidence="4" key="1">
    <citation type="journal article" date="2019" name="Int. J. Syst. Evol. Microbiol.">
        <title>The Global Catalogue of Microorganisms (GCM) 10K type strain sequencing project: providing services to taxonomists for standard genome sequencing and annotation.</title>
        <authorList>
            <consortium name="The Broad Institute Genomics Platform"/>
            <consortium name="The Broad Institute Genome Sequencing Center for Infectious Disease"/>
            <person name="Wu L."/>
            <person name="Ma J."/>
        </authorList>
    </citation>
    <scope>NUCLEOTIDE SEQUENCE [LARGE SCALE GENOMIC DNA]</scope>
    <source>
        <strain evidence="4">JCM 1417</strain>
    </source>
</reference>
<proteinExistence type="predicted"/>
<dbReference type="CDD" id="cd00077">
    <property type="entry name" value="HDc"/>
    <property type="match status" value="1"/>
</dbReference>
<evidence type="ECO:0000313" key="3">
    <source>
        <dbReference type="EMBL" id="GAA0765766.1"/>
    </source>
</evidence>
<evidence type="ECO:0000259" key="1">
    <source>
        <dbReference type="Pfam" id="PF01966"/>
    </source>
</evidence>
<evidence type="ECO:0000313" key="4">
    <source>
        <dbReference type="Proteomes" id="UP001501047"/>
    </source>
</evidence>
<evidence type="ECO:0008006" key="5">
    <source>
        <dbReference type="Google" id="ProtNLM"/>
    </source>
</evidence>
<dbReference type="Gene3D" id="3.90.1720.10">
    <property type="entry name" value="endopeptidase domain like (from Nostoc punctiforme)"/>
    <property type="match status" value="1"/>
</dbReference>
<dbReference type="InterPro" id="IPR003607">
    <property type="entry name" value="HD/PDEase_dom"/>
</dbReference>
<dbReference type="Gene3D" id="1.10.3210.10">
    <property type="entry name" value="Hypothetical protein af1432"/>
    <property type="match status" value="1"/>
</dbReference>
<feature type="domain" description="Peptidase C51" evidence="2">
    <location>
        <begin position="216"/>
        <end position="314"/>
    </location>
</feature>
<dbReference type="Pfam" id="PF05257">
    <property type="entry name" value="CHAP"/>
    <property type="match status" value="1"/>
</dbReference>
<comment type="caution">
    <text evidence="3">The sequence shown here is derived from an EMBL/GenBank/DDBJ whole genome shotgun (WGS) entry which is preliminary data.</text>
</comment>
<dbReference type="Pfam" id="PF01966">
    <property type="entry name" value="HD"/>
    <property type="match status" value="1"/>
</dbReference>
<accession>A0ABP3VRE0</accession>
<keyword evidence="4" id="KW-1185">Reference proteome</keyword>
<dbReference type="InterPro" id="IPR006674">
    <property type="entry name" value="HD_domain"/>
</dbReference>
<dbReference type="EMBL" id="BAAACI010000001">
    <property type="protein sequence ID" value="GAA0765766.1"/>
    <property type="molecule type" value="Genomic_DNA"/>
</dbReference>
<gene>
    <name evidence="3" type="ORF">GCM10008908_02710</name>
</gene>
<protein>
    <recommendedName>
        <fullName evidence="5">HD domain-containing protein</fullName>
    </recommendedName>
</protein>
<dbReference type="SUPFAM" id="SSF54001">
    <property type="entry name" value="Cysteine proteinases"/>
    <property type="match status" value="1"/>
</dbReference>
<evidence type="ECO:0000259" key="2">
    <source>
        <dbReference type="Pfam" id="PF05257"/>
    </source>
</evidence>
<dbReference type="InterPro" id="IPR038765">
    <property type="entry name" value="Papain-like_cys_pep_sf"/>
</dbReference>
<dbReference type="SUPFAM" id="SSF109604">
    <property type="entry name" value="HD-domain/PDEase-like"/>
    <property type="match status" value="1"/>
</dbReference>
<organism evidence="3 4">
    <name type="scientific">Clostridium subterminale</name>
    <dbReference type="NCBI Taxonomy" id="1550"/>
    <lineage>
        <taxon>Bacteria</taxon>
        <taxon>Bacillati</taxon>
        <taxon>Bacillota</taxon>
        <taxon>Clostridia</taxon>
        <taxon>Eubacteriales</taxon>
        <taxon>Clostridiaceae</taxon>
        <taxon>Clostridium</taxon>
    </lineage>
</organism>
<sequence>MNRIEIVRAYVEDILKNISSDDDGKTAYIHTYGVAEACSFIADKRRLNTELAYISSLLHDIYAYKTGIYFGHAYNSAEMARVALRKMDVFSDDEKMLILSAIYHHSDMAHVHDEYDEVLKDADILQPFLYNPSSKIFYLAIPRLNNMLNEFNIKAVPIEYGYNPSEHTQFQDKRMLLANIAEKLAVKRISGEKTDKDFLEIIKYYPEASAFKELKNGWCAAFVYHCCLKAGIQLPLKPPPATFRLAGVGAWYEWSKHNNFCFYEQDSFVPERGDIVIYNNIIPAENKSKDSPWHDHIGVVLACEGEHISVAEGNIDNNSLSGIVTRNRDITIGCYVRIPNDYVYDGWKYDYKTCEIRNVEYKSNL</sequence>
<feature type="domain" description="HD" evidence="1">
    <location>
        <begin position="28"/>
        <end position="126"/>
    </location>
</feature>